<dbReference type="Pfam" id="PF00145">
    <property type="entry name" value="DNA_methylase"/>
    <property type="match status" value="1"/>
</dbReference>
<evidence type="ECO:0000256" key="8">
    <source>
        <dbReference type="RuleBase" id="RU000416"/>
    </source>
</evidence>
<dbReference type="PROSITE" id="PS00095">
    <property type="entry name" value="C5_MTASE_2"/>
    <property type="match status" value="1"/>
</dbReference>
<dbReference type="KEGG" id="vg:16194120"/>
<dbReference type="EMBL" id="KC292026">
    <property type="protein sequence ID" value="AGM11533.1"/>
    <property type="molecule type" value="Genomic_DNA"/>
</dbReference>
<keyword evidence="5" id="KW-0899">Viral immunoevasion</keyword>
<dbReference type="PANTHER" id="PTHR10629:SF52">
    <property type="entry name" value="DNA (CYTOSINE-5)-METHYLTRANSFERASE 1"/>
    <property type="match status" value="1"/>
</dbReference>
<feature type="active site" evidence="7">
    <location>
        <position position="83"/>
    </location>
</feature>
<gene>
    <name evidence="10" type="primary">236</name>
    <name evidence="10" type="ORF">HGTV1_236</name>
</gene>
<keyword evidence="2" id="KW-0945">Host-virus interaction</keyword>
<evidence type="ECO:0000256" key="9">
    <source>
        <dbReference type="RuleBase" id="RU000417"/>
    </source>
</evidence>
<dbReference type="EC" id="2.1.1.37" evidence="9"/>
<dbReference type="PANTHER" id="PTHR10629">
    <property type="entry name" value="CYTOSINE-SPECIFIC METHYLTRANSFERASE"/>
    <property type="match status" value="1"/>
</dbReference>
<keyword evidence="11" id="KW-1185">Reference proteome</keyword>
<evidence type="ECO:0000256" key="5">
    <source>
        <dbReference type="ARBA" id="ARBA00023280"/>
    </source>
</evidence>
<accession>R4TMW4</accession>
<dbReference type="InterPro" id="IPR018117">
    <property type="entry name" value="C5_DNA_meth_AS"/>
</dbReference>
<comment type="catalytic activity">
    <reaction evidence="9">
        <text>a 2'-deoxycytidine in DNA + S-adenosyl-L-methionine = a 5-methyl-2'-deoxycytidine in DNA + S-adenosyl-L-homocysteine + H(+)</text>
        <dbReference type="Rhea" id="RHEA:13681"/>
        <dbReference type="Rhea" id="RHEA-COMP:11369"/>
        <dbReference type="Rhea" id="RHEA-COMP:11370"/>
        <dbReference type="ChEBI" id="CHEBI:15378"/>
        <dbReference type="ChEBI" id="CHEBI:57856"/>
        <dbReference type="ChEBI" id="CHEBI:59789"/>
        <dbReference type="ChEBI" id="CHEBI:85452"/>
        <dbReference type="ChEBI" id="CHEBI:85454"/>
        <dbReference type="EC" id="2.1.1.37"/>
    </reaction>
</comment>
<keyword evidence="4 7" id="KW-0949">S-adenosyl-L-methionine</keyword>
<keyword evidence="1 7" id="KW-0489">Methyltransferase</keyword>
<evidence type="ECO:0000256" key="6">
    <source>
        <dbReference type="ARBA" id="ARBA00033479"/>
    </source>
</evidence>
<dbReference type="GO" id="GO:0099018">
    <property type="term" value="P:symbiont-mediated evasion of host restriction-modification system"/>
    <property type="evidence" value="ECO:0007669"/>
    <property type="project" value="UniProtKB-KW"/>
</dbReference>
<dbReference type="Gene3D" id="3.90.120.10">
    <property type="entry name" value="DNA Methylase, subunit A, domain 2"/>
    <property type="match status" value="1"/>
</dbReference>
<dbReference type="PROSITE" id="PS00094">
    <property type="entry name" value="C5_MTASE_1"/>
    <property type="match status" value="1"/>
</dbReference>
<dbReference type="GO" id="GO:0044027">
    <property type="term" value="P:negative regulation of gene expression via chromosomal CpG island methylation"/>
    <property type="evidence" value="ECO:0007669"/>
    <property type="project" value="TreeGrafter"/>
</dbReference>
<dbReference type="OrthoDB" id="8328at10239"/>
<dbReference type="InterPro" id="IPR031303">
    <property type="entry name" value="C5_meth_CS"/>
</dbReference>
<dbReference type="Proteomes" id="UP000202786">
    <property type="component" value="Segment"/>
</dbReference>
<evidence type="ECO:0000256" key="4">
    <source>
        <dbReference type="ARBA" id="ARBA00022691"/>
    </source>
</evidence>
<keyword evidence="6" id="KW-1258">Restriction-modification system evasion by virus</keyword>
<dbReference type="GeneID" id="16194120"/>
<organism evidence="10 11">
    <name type="scientific">Halogranum tailed virus 1</name>
    <dbReference type="NCBI Taxonomy" id="1273749"/>
    <lineage>
        <taxon>Viruses</taxon>
        <taxon>Duplodnaviria</taxon>
        <taxon>Heunggongvirae</taxon>
        <taxon>Uroviricota</taxon>
        <taxon>Caudoviricetes</taxon>
        <taxon>Thumleimavirales</taxon>
        <taxon>Halomagnusviridae</taxon>
        <taxon>Hagravirus</taxon>
        <taxon>Hagravirus capitaneum</taxon>
        <taxon>Hagravirus HGTV1</taxon>
    </lineage>
</organism>
<sequence length="314" mass="35131">MSSRITSMENVLDLFCGAGGLSHGFEQAGYRVLAGVDVWDDALETYRLNHPSVGLEVDMHTVEPSELPLSKEQVDVVIGGPPCKGFSLAGERDSDDERNQLVARFLDYVEYFEPATVVMENVVGILSMDLPGYDGSVPDYIHDRLRSMGFETDHQTLDATNYGIAQTRRRVFFVGTRGRFPSYPKPTTADVTMPVAGVLEYDFTGFPNHTYTNHQQSTIDKMAALDYEESVYDTYQEAWKRLHPLKPAPTIKENHNAPFVHYSEDRVGTPRECTAIQTFPNNYEFRGTKSSVLKQIGNAVPPELARHVAKALSE</sequence>
<dbReference type="SUPFAM" id="SSF53335">
    <property type="entry name" value="S-adenosyl-L-methionine-dependent methyltransferases"/>
    <property type="match status" value="1"/>
</dbReference>
<dbReference type="PROSITE" id="PS51679">
    <property type="entry name" value="SAM_MT_C5"/>
    <property type="match status" value="1"/>
</dbReference>
<dbReference type="Gene3D" id="3.40.50.150">
    <property type="entry name" value="Vaccinia Virus protein VP39"/>
    <property type="match status" value="1"/>
</dbReference>
<dbReference type="GO" id="GO:0032259">
    <property type="term" value="P:methylation"/>
    <property type="evidence" value="ECO:0007669"/>
    <property type="project" value="UniProtKB-KW"/>
</dbReference>
<protein>
    <recommendedName>
        <fullName evidence="9">Cytosine-specific methyltransferase</fullName>
        <ecNumber evidence="9">2.1.1.37</ecNumber>
    </recommendedName>
</protein>
<name>R4TMW4_9CAUD</name>
<dbReference type="REBASE" id="65533">
    <property type="entry name" value="M.HhgHGTV1ORF236P"/>
</dbReference>
<evidence type="ECO:0000256" key="3">
    <source>
        <dbReference type="ARBA" id="ARBA00022679"/>
    </source>
</evidence>
<dbReference type="GO" id="GO:0003677">
    <property type="term" value="F:DNA binding"/>
    <property type="evidence" value="ECO:0007669"/>
    <property type="project" value="TreeGrafter"/>
</dbReference>
<dbReference type="InterPro" id="IPR001525">
    <property type="entry name" value="C5_MeTfrase"/>
</dbReference>
<evidence type="ECO:0000256" key="7">
    <source>
        <dbReference type="PROSITE-ProRule" id="PRU01016"/>
    </source>
</evidence>
<evidence type="ECO:0000313" key="11">
    <source>
        <dbReference type="Proteomes" id="UP000202786"/>
    </source>
</evidence>
<dbReference type="InterPro" id="IPR050390">
    <property type="entry name" value="C5-Methyltransferase"/>
</dbReference>
<dbReference type="GO" id="GO:0052170">
    <property type="term" value="P:symbiont-mediated suppression of host innate immune response"/>
    <property type="evidence" value="ECO:0007669"/>
    <property type="project" value="UniProtKB-KW"/>
</dbReference>
<keyword evidence="3 7" id="KW-0808">Transferase</keyword>
<evidence type="ECO:0000256" key="1">
    <source>
        <dbReference type="ARBA" id="ARBA00022603"/>
    </source>
</evidence>
<dbReference type="GO" id="GO:0003886">
    <property type="term" value="F:DNA (cytosine-5-)-methyltransferase activity"/>
    <property type="evidence" value="ECO:0007669"/>
    <property type="project" value="UniProtKB-EC"/>
</dbReference>
<dbReference type="PRINTS" id="PR00105">
    <property type="entry name" value="C5METTRFRASE"/>
</dbReference>
<dbReference type="RefSeq" id="YP_008059411.1">
    <property type="nucleotide sequence ID" value="NC_021328.1"/>
</dbReference>
<evidence type="ECO:0000256" key="2">
    <source>
        <dbReference type="ARBA" id="ARBA00022632"/>
    </source>
</evidence>
<comment type="similarity">
    <text evidence="7 8">Belongs to the class I-like SAM-binding methyltransferase superfamily. C5-methyltransferase family.</text>
</comment>
<reference evidence="10 11" key="1">
    <citation type="submission" date="2012-12" db="EMBL/GenBank/DDBJ databases">
        <authorList>
            <person name="Sencilo A."/>
            <person name="Jacobs-Sera D."/>
            <person name="Russell D.A."/>
            <person name="Ko C."/>
            <person name="Atanasova N."/>
            <person name="Osterlund E."/>
            <person name="Oksanen H.M."/>
            <person name="Bamford D.H."/>
            <person name="Hatfull G.F."/>
            <person name="Roine E."/>
            <person name="Hendrix R.W."/>
        </authorList>
    </citation>
    <scope>NUCLEOTIDE SEQUENCE [LARGE SCALE GENOMIC DNA]</scope>
</reference>
<dbReference type="NCBIfam" id="TIGR00675">
    <property type="entry name" value="dcm"/>
    <property type="match status" value="1"/>
</dbReference>
<dbReference type="InterPro" id="IPR029063">
    <property type="entry name" value="SAM-dependent_MTases_sf"/>
</dbReference>
<keyword evidence="2" id="KW-1090">Inhibition of host innate immune response by virus</keyword>
<evidence type="ECO:0000313" key="10">
    <source>
        <dbReference type="EMBL" id="AGM11533.1"/>
    </source>
</evidence>
<proteinExistence type="inferred from homology"/>